<sequence>MQHAAAPKPQTPVLNAVAVEEAKQERANPAPLTENEVGDLGKVGKDGVFYPKGWNKKKKSVRKFYGEQDFLVLALCALAGVITKRMAFQLLGVKETTAYNRLGALVRSGMLEAVQVPPTQVYVLKRKALSLLNSYGFEEEHATLMTAEQVFGGRETKHILARGQWLASTIAAMPEEDRLPYLTGESGESGFFISETAIKADALTVWGKEDGAIQRVGAVRSAQSSWRASGHSEDYLLENLRAFQYCQSIDRLGRPDGVVFDGEGRHAAIEIETSRKSTPEYDRILGFFAQENNGSPFAGVIYVVTEEKVERAIKRSKFYEELAAQNIVQIQRLKNAYGEEVRSTRDVWKL</sequence>
<dbReference type="EMBL" id="PVTY01000001">
    <property type="protein sequence ID" value="PRZ18697.1"/>
    <property type="molecule type" value="Genomic_DNA"/>
</dbReference>
<evidence type="ECO:0000313" key="3">
    <source>
        <dbReference type="Proteomes" id="UP000238217"/>
    </source>
</evidence>
<comment type="caution">
    <text evidence="2">The sequence shown here is derived from an EMBL/GenBank/DDBJ whole genome shotgun (WGS) entry which is preliminary data.</text>
</comment>
<gene>
    <name evidence="2" type="ORF">BCL67_1013</name>
</gene>
<evidence type="ECO:0000256" key="1">
    <source>
        <dbReference type="SAM" id="MobiDB-lite"/>
    </source>
</evidence>
<organism evidence="2 3">
    <name type="scientific">Nesterenkonia sandarakina</name>
    <dbReference type="NCBI Taxonomy" id="272918"/>
    <lineage>
        <taxon>Bacteria</taxon>
        <taxon>Bacillati</taxon>
        <taxon>Actinomycetota</taxon>
        <taxon>Actinomycetes</taxon>
        <taxon>Micrococcales</taxon>
        <taxon>Micrococcaceae</taxon>
        <taxon>Nesterenkonia</taxon>
    </lineage>
</organism>
<dbReference type="AlphaFoldDB" id="A0A2T0YSG4"/>
<accession>A0A2T0YSG4</accession>
<evidence type="ECO:0000313" key="2">
    <source>
        <dbReference type="EMBL" id="PRZ18697.1"/>
    </source>
</evidence>
<keyword evidence="3" id="KW-1185">Reference proteome</keyword>
<name>A0A2T0YSG4_9MICC</name>
<dbReference type="Proteomes" id="UP000238217">
    <property type="component" value="Unassembled WGS sequence"/>
</dbReference>
<protein>
    <submittedName>
        <fullName evidence="2">Uncharacterized protein</fullName>
    </submittedName>
</protein>
<feature type="region of interest" description="Disordered" evidence="1">
    <location>
        <begin position="1"/>
        <end position="36"/>
    </location>
</feature>
<reference evidence="2 3" key="1">
    <citation type="submission" date="2018-03" db="EMBL/GenBank/DDBJ databases">
        <title>Comparative analysis of microorganisms from saline springs in Andes Mountain Range, Colombia.</title>
        <authorList>
            <person name="Rubin E."/>
        </authorList>
    </citation>
    <scope>NUCLEOTIDE SEQUENCE [LARGE SCALE GENOMIC DNA]</scope>
    <source>
        <strain evidence="2 3">CG 35</strain>
    </source>
</reference>
<proteinExistence type="predicted"/>